<sequence length="93" mass="10250">MDWFRQLVLFVSIHDRGQSSQSPVQQQDDMSPKTPKQALVDHSVCRIRGGVWAGAAFGPSERQRTGSTHGGTVEDRRAAQPKGVPDLPDRVAR</sequence>
<proteinExistence type="predicted"/>
<reference evidence="2 3" key="1">
    <citation type="submission" date="2018-04" db="EMBL/GenBank/DDBJ databases">
        <title>Micromonosporas from Atacama Desert.</title>
        <authorList>
            <person name="Carro L."/>
            <person name="Klenk H.-P."/>
            <person name="Goodfellow M."/>
        </authorList>
    </citation>
    <scope>NUCLEOTIDE SEQUENCE [LARGE SCALE GENOMIC DNA]</scope>
    <source>
        <strain evidence="2 3">LB19</strain>
    </source>
</reference>
<feature type="region of interest" description="Disordered" evidence="1">
    <location>
        <begin position="15"/>
        <end position="36"/>
    </location>
</feature>
<accession>A0A3N9XVI3</accession>
<dbReference type="RefSeq" id="WP_124819651.1">
    <property type="nucleotide sequence ID" value="NZ_QDGB01000240.1"/>
</dbReference>
<comment type="caution">
    <text evidence="2">The sequence shown here is derived from an EMBL/GenBank/DDBJ whole genome shotgun (WGS) entry which is preliminary data.</text>
</comment>
<dbReference type="EMBL" id="QDGB01000240">
    <property type="protein sequence ID" value="RQX16849.1"/>
    <property type="molecule type" value="Genomic_DNA"/>
</dbReference>
<dbReference type="AlphaFoldDB" id="A0A3N9XVI3"/>
<organism evidence="2 3">
    <name type="scientific">Micromonospora ureilytica</name>
    <dbReference type="NCBI Taxonomy" id="709868"/>
    <lineage>
        <taxon>Bacteria</taxon>
        <taxon>Bacillati</taxon>
        <taxon>Actinomycetota</taxon>
        <taxon>Actinomycetes</taxon>
        <taxon>Micromonosporales</taxon>
        <taxon>Micromonosporaceae</taxon>
        <taxon>Micromonospora</taxon>
    </lineage>
</organism>
<gene>
    <name evidence="2" type="ORF">DDE19_13615</name>
</gene>
<name>A0A3N9XVI3_9ACTN</name>
<feature type="compositionally biased region" description="Low complexity" evidence="1">
    <location>
        <begin position="18"/>
        <end position="29"/>
    </location>
</feature>
<evidence type="ECO:0000313" key="2">
    <source>
        <dbReference type="EMBL" id="RQX16849.1"/>
    </source>
</evidence>
<dbReference type="Proteomes" id="UP000278981">
    <property type="component" value="Unassembled WGS sequence"/>
</dbReference>
<evidence type="ECO:0000313" key="3">
    <source>
        <dbReference type="Proteomes" id="UP000278981"/>
    </source>
</evidence>
<protein>
    <submittedName>
        <fullName evidence="2">Uncharacterized protein</fullName>
    </submittedName>
</protein>
<feature type="region of interest" description="Disordered" evidence="1">
    <location>
        <begin position="55"/>
        <end position="93"/>
    </location>
</feature>
<evidence type="ECO:0000256" key="1">
    <source>
        <dbReference type="SAM" id="MobiDB-lite"/>
    </source>
</evidence>